<name>L1K102_GUITC</name>
<evidence type="ECO:0000256" key="1">
    <source>
        <dbReference type="ARBA" id="ARBA00006180"/>
    </source>
</evidence>
<evidence type="ECO:0000313" key="4">
    <source>
        <dbReference type="EMBL" id="EKX54521.1"/>
    </source>
</evidence>
<dbReference type="OMA" id="LACEIPR"/>
<feature type="compositionally biased region" description="Basic and acidic residues" evidence="3">
    <location>
        <begin position="487"/>
        <end position="500"/>
    </location>
</feature>
<dbReference type="InterPro" id="IPR016024">
    <property type="entry name" value="ARM-type_fold"/>
</dbReference>
<dbReference type="PaxDb" id="55529-EKX54521"/>
<reference evidence="5" key="3">
    <citation type="submission" date="2016-03" db="UniProtKB">
        <authorList>
            <consortium name="EnsemblProtists"/>
        </authorList>
    </citation>
    <scope>IDENTIFICATION</scope>
</reference>
<feature type="compositionally biased region" description="Polar residues" evidence="3">
    <location>
        <begin position="510"/>
        <end position="522"/>
    </location>
</feature>
<dbReference type="EMBL" id="JH992967">
    <property type="protein sequence ID" value="EKX54521.1"/>
    <property type="molecule type" value="Genomic_DNA"/>
</dbReference>
<evidence type="ECO:0000256" key="3">
    <source>
        <dbReference type="SAM" id="MobiDB-lite"/>
    </source>
</evidence>
<feature type="region of interest" description="Disordered" evidence="3">
    <location>
        <begin position="485"/>
        <end position="542"/>
    </location>
</feature>
<gene>
    <name evidence="4" type="ORF">GUITHDRAFT_99998</name>
</gene>
<accession>L1K102</accession>
<dbReference type="SUPFAM" id="SSF48371">
    <property type="entry name" value="ARM repeat"/>
    <property type="match status" value="1"/>
</dbReference>
<dbReference type="EnsemblProtists" id="EKX54521">
    <property type="protein sequence ID" value="EKX54521"/>
    <property type="gene ID" value="GUITHDRAFT_99998"/>
</dbReference>
<protein>
    <submittedName>
        <fullName evidence="4 5">Uncharacterized protein</fullName>
    </submittedName>
</protein>
<dbReference type="AlphaFoldDB" id="L1K102"/>
<dbReference type="GO" id="GO:0019903">
    <property type="term" value="F:protein phosphatase binding"/>
    <property type="evidence" value="ECO:0007669"/>
    <property type="project" value="InterPro"/>
</dbReference>
<dbReference type="GO" id="GO:0019888">
    <property type="term" value="F:protein phosphatase regulator activity"/>
    <property type="evidence" value="ECO:0007669"/>
    <property type="project" value="TreeGrafter"/>
</dbReference>
<dbReference type="HOGENOM" id="CLU_502955_0_0_1"/>
<dbReference type="eggNOG" id="KOG2073">
    <property type="taxonomic scope" value="Eukaryota"/>
</dbReference>
<reference evidence="6" key="2">
    <citation type="submission" date="2012-11" db="EMBL/GenBank/DDBJ databases">
        <authorList>
            <person name="Kuo A."/>
            <person name="Curtis B.A."/>
            <person name="Tanifuji G."/>
            <person name="Burki F."/>
            <person name="Gruber A."/>
            <person name="Irimia M."/>
            <person name="Maruyama S."/>
            <person name="Arias M.C."/>
            <person name="Ball S.G."/>
            <person name="Gile G.H."/>
            <person name="Hirakawa Y."/>
            <person name="Hopkins J.F."/>
            <person name="Rensing S.A."/>
            <person name="Schmutz J."/>
            <person name="Symeonidi A."/>
            <person name="Elias M."/>
            <person name="Eveleigh R.J."/>
            <person name="Herman E.K."/>
            <person name="Klute M.J."/>
            <person name="Nakayama T."/>
            <person name="Obornik M."/>
            <person name="Reyes-Prieto A."/>
            <person name="Armbrust E.V."/>
            <person name="Aves S.J."/>
            <person name="Beiko R.G."/>
            <person name="Coutinho P."/>
            <person name="Dacks J.B."/>
            <person name="Durnford D.G."/>
            <person name="Fast N.M."/>
            <person name="Green B.R."/>
            <person name="Grisdale C."/>
            <person name="Hempe F."/>
            <person name="Henrissat B."/>
            <person name="Hoppner M.P."/>
            <person name="Ishida K.-I."/>
            <person name="Kim E."/>
            <person name="Koreny L."/>
            <person name="Kroth P.G."/>
            <person name="Liu Y."/>
            <person name="Malik S.-B."/>
            <person name="Maier U.G."/>
            <person name="McRose D."/>
            <person name="Mock T."/>
            <person name="Neilson J.A."/>
            <person name="Onodera N.T."/>
            <person name="Poole A.M."/>
            <person name="Pritham E.J."/>
            <person name="Richards T.A."/>
            <person name="Rocap G."/>
            <person name="Roy S.W."/>
            <person name="Sarai C."/>
            <person name="Schaack S."/>
            <person name="Shirato S."/>
            <person name="Slamovits C.H."/>
            <person name="Spencer D.F."/>
            <person name="Suzuki S."/>
            <person name="Worden A.Z."/>
            <person name="Zauner S."/>
            <person name="Barry K."/>
            <person name="Bell C."/>
            <person name="Bharti A.K."/>
            <person name="Crow J.A."/>
            <person name="Grimwood J."/>
            <person name="Kramer R."/>
            <person name="Lindquist E."/>
            <person name="Lucas S."/>
            <person name="Salamov A."/>
            <person name="McFadden G.I."/>
            <person name="Lane C.E."/>
            <person name="Keeling P.J."/>
            <person name="Gray M.W."/>
            <person name="Grigoriev I.V."/>
            <person name="Archibald J.M."/>
        </authorList>
    </citation>
    <scope>NUCLEOTIDE SEQUENCE</scope>
    <source>
        <strain evidence="6">CCMP2712</strain>
    </source>
</reference>
<evidence type="ECO:0000313" key="5">
    <source>
        <dbReference type="EnsemblProtists" id="EKX54521"/>
    </source>
</evidence>
<dbReference type="Gene3D" id="1.25.10.10">
    <property type="entry name" value="Leucine-rich Repeat Variant"/>
    <property type="match status" value="1"/>
</dbReference>
<dbReference type="PANTHER" id="PTHR12634:SF8">
    <property type="entry name" value="FIERY MOUNTAIN, ISOFORM D"/>
    <property type="match status" value="1"/>
</dbReference>
<evidence type="ECO:0000313" key="6">
    <source>
        <dbReference type="Proteomes" id="UP000011087"/>
    </source>
</evidence>
<sequence length="561" mass="64070">MFWRLGFAHVSPIDTLLEREDITLEELLREEDLVQECKQFNNKLIEFISTPERIEVLINYVVQDAEEGSDENVKYLYPYKASEVLSSDVAPIYDCMFENEHLLNLLFQFLERDPPLDPLLAGYFGKIVSTFVSRRPYETLTILGQRNILPLLLKHINAFSILELLLKIIAEAEDSVDTNLDWLYNQDLIGQLISKLDPSYDTEVHANVAAALTGFISQQQHISWSTSLSGNRFVASLLSEQSVKKLVDKMLNGSASTLDHGLSVLVEMILRNPPHMAPIINSSGTLDPPLGSFRLKILEMIYALVQLKEEEINMKLVSLNVISSCLDLFLKYEWHNFLHNLVRRILETIIISNHDKIKQSLFEDSKILDRIMEAHVKNDEALKQPKSTRKGYMGHLRLISNLIVEKSACDSSISSYTKREDWQTFVQGELAKLNGINDKRKLASANLHESMQHSDDEDVFEQEFSSMEFRSSEAAVLFDESDELFTEEDKAHQETEDHSLPDSWEETDQDVTSATEGISQLKVNHDSLGAQVPEEPAEPVEDYNDINYWKPSLNWFDPSNG</sequence>
<dbReference type="InterPro" id="IPR011989">
    <property type="entry name" value="ARM-like"/>
</dbReference>
<comment type="similarity">
    <text evidence="1">Belongs to the SAPS family.</text>
</comment>
<dbReference type="PANTHER" id="PTHR12634">
    <property type="entry name" value="SIT4 YEAST -ASSOCIATING PROTEIN-RELATED"/>
    <property type="match status" value="1"/>
</dbReference>
<dbReference type="KEGG" id="gtt:GUITHDRAFT_99998"/>
<proteinExistence type="inferred from homology"/>
<keyword evidence="6" id="KW-1185">Reference proteome</keyword>
<dbReference type="Proteomes" id="UP000011087">
    <property type="component" value="Unassembled WGS sequence"/>
</dbReference>
<dbReference type="GeneID" id="17311042"/>
<dbReference type="Pfam" id="PF04499">
    <property type="entry name" value="SAPS"/>
    <property type="match status" value="1"/>
</dbReference>
<organism evidence="4">
    <name type="scientific">Guillardia theta (strain CCMP2712)</name>
    <name type="common">Cryptophyte</name>
    <dbReference type="NCBI Taxonomy" id="905079"/>
    <lineage>
        <taxon>Eukaryota</taxon>
        <taxon>Cryptophyceae</taxon>
        <taxon>Pyrenomonadales</taxon>
        <taxon>Geminigeraceae</taxon>
        <taxon>Guillardia</taxon>
    </lineage>
</organism>
<dbReference type="OrthoDB" id="295029at2759"/>
<dbReference type="STRING" id="905079.L1K102"/>
<keyword evidence="2" id="KW-0131">Cell cycle</keyword>
<reference evidence="4 6" key="1">
    <citation type="journal article" date="2012" name="Nature">
        <title>Algal genomes reveal evolutionary mosaicism and the fate of nucleomorphs.</title>
        <authorList>
            <consortium name="DOE Joint Genome Institute"/>
            <person name="Curtis B.A."/>
            <person name="Tanifuji G."/>
            <person name="Burki F."/>
            <person name="Gruber A."/>
            <person name="Irimia M."/>
            <person name="Maruyama S."/>
            <person name="Arias M.C."/>
            <person name="Ball S.G."/>
            <person name="Gile G.H."/>
            <person name="Hirakawa Y."/>
            <person name="Hopkins J.F."/>
            <person name="Kuo A."/>
            <person name="Rensing S.A."/>
            <person name="Schmutz J."/>
            <person name="Symeonidi A."/>
            <person name="Elias M."/>
            <person name="Eveleigh R.J."/>
            <person name="Herman E.K."/>
            <person name="Klute M.J."/>
            <person name="Nakayama T."/>
            <person name="Obornik M."/>
            <person name="Reyes-Prieto A."/>
            <person name="Armbrust E.V."/>
            <person name="Aves S.J."/>
            <person name="Beiko R.G."/>
            <person name="Coutinho P."/>
            <person name="Dacks J.B."/>
            <person name="Durnford D.G."/>
            <person name="Fast N.M."/>
            <person name="Green B.R."/>
            <person name="Grisdale C.J."/>
            <person name="Hempel F."/>
            <person name="Henrissat B."/>
            <person name="Hoppner M.P."/>
            <person name="Ishida K."/>
            <person name="Kim E."/>
            <person name="Koreny L."/>
            <person name="Kroth P.G."/>
            <person name="Liu Y."/>
            <person name="Malik S.B."/>
            <person name="Maier U.G."/>
            <person name="McRose D."/>
            <person name="Mock T."/>
            <person name="Neilson J.A."/>
            <person name="Onodera N.T."/>
            <person name="Poole A.M."/>
            <person name="Pritham E.J."/>
            <person name="Richards T.A."/>
            <person name="Rocap G."/>
            <person name="Roy S.W."/>
            <person name="Sarai C."/>
            <person name="Schaack S."/>
            <person name="Shirato S."/>
            <person name="Slamovits C.H."/>
            <person name="Spencer D.F."/>
            <person name="Suzuki S."/>
            <person name="Worden A.Z."/>
            <person name="Zauner S."/>
            <person name="Barry K."/>
            <person name="Bell C."/>
            <person name="Bharti A.K."/>
            <person name="Crow J.A."/>
            <person name="Grimwood J."/>
            <person name="Kramer R."/>
            <person name="Lindquist E."/>
            <person name="Lucas S."/>
            <person name="Salamov A."/>
            <person name="McFadden G.I."/>
            <person name="Lane C.E."/>
            <person name="Keeling P.J."/>
            <person name="Gray M.W."/>
            <person name="Grigoriev I.V."/>
            <person name="Archibald J.M."/>
        </authorList>
    </citation>
    <scope>NUCLEOTIDE SEQUENCE</scope>
    <source>
        <strain evidence="4 6">CCMP2712</strain>
    </source>
</reference>
<evidence type="ECO:0000256" key="2">
    <source>
        <dbReference type="ARBA" id="ARBA00023306"/>
    </source>
</evidence>
<dbReference type="RefSeq" id="XP_005841501.1">
    <property type="nucleotide sequence ID" value="XM_005841444.1"/>
</dbReference>
<dbReference type="InterPro" id="IPR007587">
    <property type="entry name" value="SAPS"/>
</dbReference>